<dbReference type="PANTHER" id="PTHR24067">
    <property type="entry name" value="UBIQUITIN-CONJUGATING ENZYME E2"/>
    <property type="match status" value="1"/>
</dbReference>
<evidence type="ECO:0000313" key="7">
    <source>
        <dbReference type="Proteomes" id="UP000039865"/>
    </source>
</evidence>
<dbReference type="FunCoup" id="A0A078ABK0">
    <property type="interactions" value="11"/>
</dbReference>
<dbReference type="OMA" id="WRAVMKG"/>
<name>A0A078ABK0_STYLE</name>
<evidence type="ECO:0000259" key="5">
    <source>
        <dbReference type="PROSITE" id="PS50127"/>
    </source>
</evidence>
<protein>
    <submittedName>
        <fullName evidence="6">Protein peroxin-4-like</fullName>
    </submittedName>
</protein>
<evidence type="ECO:0000256" key="4">
    <source>
        <dbReference type="RuleBase" id="RU362109"/>
    </source>
</evidence>
<dbReference type="CDD" id="cd23812">
    <property type="entry name" value="UBCc_ScPEX4-like"/>
    <property type="match status" value="1"/>
</dbReference>
<evidence type="ECO:0000313" key="6">
    <source>
        <dbReference type="EMBL" id="CDW79675.1"/>
    </source>
</evidence>
<keyword evidence="4" id="KW-0547">Nucleotide-binding</keyword>
<dbReference type="SMART" id="SM00212">
    <property type="entry name" value="UBCc"/>
    <property type="match status" value="1"/>
</dbReference>
<dbReference type="GO" id="GO:0005524">
    <property type="term" value="F:ATP binding"/>
    <property type="evidence" value="ECO:0007669"/>
    <property type="project" value="UniProtKB-UniRule"/>
</dbReference>
<evidence type="ECO:0000256" key="3">
    <source>
        <dbReference type="PROSITE-ProRule" id="PRU10133"/>
    </source>
</evidence>
<dbReference type="EMBL" id="CCKQ01008234">
    <property type="protein sequence ID" value="CDW79675.1"/>
    <property type="molecule type" value="Genomic_DNA"/>
</dbReference>
<keyword evidence="1" id="KW-0808">Transferase</keyword>
<organism evidence="6 7">
    <name type="scientific">Stylonychia lemnae</name>
    <name type="common">Ciliate</name>
    <dbReference type="NCBI Taxonomy" id="5949"/>
    <lineage>
        <taxon>Eukaryota</taxon>
        <taxon>Sar</taxon>
        <taxon>Alveolata</taxon>
        <taxon>Ciliophora</taxon>
        <taxon>Intramacronucleata</taxon>
        <taxon>Spirotrichea</taxon>
        <taxon>Stichotrichia</taxon>
        <taxon>Sporadotrichida</taxon>
        <taxon>Oxytrichidae</taxon>
        <taxon>Stylonychinae</taxon>
        <taxon>Stylonychia</taxon>
    </lineage>
</organism>
<dbReference type="Gene3D" id="3.10.110.10">
    <property type="entry name" value="Ubiquitin Conjugating Enzyme"/>
    <property type="match status" value="1"/>
</dbReference>
<dbReference type="AlphaFoldDB" id="A0A078ABK0"/>
<dbReference type="InterPro" id="IPR016135">
    <property type="entry name" value="UBQ-conjugating_enzyme/RWD"/>
</dbReference>
<feature type="active site" description="Glycyl thioester intermediate" evidence="3">
    <location>
        <position position="76"/>
    </location>
</feature>
<dbReference type="InterPro" id="IPR050113">
    <property type="entry name" value="Ub_conjugating_enzyme"/>
</dbReference>
<keyword evidence="7" id="KW-1185">Reference proteome</keyword>
<feature type="domain" description="UBC core" evidence="5">
    <location>
        <begin position="1"/>
        <end position="140"/>
    </location>
</feature>
<reference evidence="6 7" key="1">
    <citation type="submission" date="2014-06" db="EMBL/GenBank/DDBJ databases">
        <authorList>
            <person name="Swart Estienne"/>
        </authorList>
    </citation>
    <scope>NUCLEOTIDE SEQUENCE [LARGE SCALE GENOMIC DNA]</scope>
    <source>
        <strain evidence="6 7">130c</strain>
    </source>
</reference>
<dbReference type="GO" id="GO:0016740">
    <property type="term" value="F:transferase activity"/>
    <property type="evidence" value="ECO:0007669"/>
    <property type="project" value="UniProtKB-KW"/>
</dbReference>
<keyword evidence="4" id="KW-0067">ATP-binding</keyword>
<dbReference type="OrthoDB" id="9973183at2759"/>
<dbReference type="Pfam" id="PF00179">
    <property type="entry name" value="UQ_con"/>
    <property type="match status" value="1"/>
</dbReference>
<gene>
    <name evidence="6" type="primary">Contig13100.g13966</name>
    <name evidence="6" type="ORF">STYLEM_8666</name>
</gene>
<keyword evidence="2 4" id="KW-0833">Ubl conjugation pathway</keyword>
<dbReference type="Proteomes" id="UP000039865">
    <property type="component" value="Unassembled WGS sequence"/>
</dbReference>
<dbReference type="SUPFAM" id="SSF54495">
    <property type="entry name" value="UBC-like"/>
    <property type="match status" value="1"/>
</dbReference>
<evidence type="ECO:0000256" key="1">
    <source>
        <dbReference type="ARBA" id="ARBA00022679"/>
    </source>
</evidence>
<evidence type="ECO:0000256" key="2">
    <source>
        <dbReference type="ARBA" id="ARBA00022786"/>
    </source>
</evidence>
<accession>A0A078ABK0</accession>
<dbReference type="InterPro" id="IPR023313">
    <property type="entry name" value="UBQ-conjugating_AS"/>
</dbReference>
<dbReference type="InterPro" id="IPR000608">
    <property type="entry name" value="UBC"/>
</dbReference>
<proteinExistence type="inferred from homology"/>
<sequence>MALNNAKDTDILLQPVNDNLFHWQGLIKGPPETSFEKGWFKLDFQIDQNYPINPPKAKFITRIFHPNIHFETGEICLDILKPQHWSPAWTLESLCRAIVNLLVNPNADSPLNCDCGNQIRAGDMLAYRTMAYMYTVEFACEESKEEAEMILMQRKLQE</sequence>
<dbReference type="InParanoid" id="A0A078ABK0"/>
<comment type="similarity">
    <text evidence="4">Belongs to the ubiquitin-conjugating enzyme family.</text>
</comment>
<dbReference type="PROSITE" id="PS00183">
    <property type="entry name" value="UBC_1"/>
    <property type="match status" value="1"/>
</dbReference>
<dbReference type="PROSITE" id="PS50127">
    <property type="entry name" value="UBC_2"/>
    <property type="match status" value="1"/>
</dbReference>